<gene>
    <name evidence="4" type="ORF">A7Q10_03185</name>
</gene>
<evidence type="ECO:0000256" key="2">
    <source>
        <dbReference type="SAM" id="MobiDB-lite"/>
    </source>
</evidence>
<keyword evidence="3" id="KW-1133">Transmembrane helix</keyword>
<keyword evidence="1" id="KW-0175">Coiled coil</keyword>
<evidence type="ECO:0000256" key="3">
    <source>
        <dbReference type="SAM" id="Phobius"/>
    </source>
</evidence>
<keyword evidence="5" id="KW-1185">Reference proteome</keyword>
<evidence type="ECO:0000256" key="1">
    <source>
        <dbReference type="SAM" id="Coils"/>
    </source>
</evidence>
<dbReference type="EMBL" id="LXQC01000002">
    <property type="protein sequence ID" value="TFE73313.1"/>
    <property type="molecule type" value="Genomic_DNA"/>
</dbReference>
<feature type="compositionally biased region" description="Pro residues" evidence="2">
    <location>
        <begin position="497"/>
        <end position="508"/>
    </location>
</feature>
<feature type="compositionally biased region" description="Polar residues" evidence="2">
    <location>
        <begin position="449"/>
        <end position="469"/>
    </location>
</feature>
<feature type="coiled-coil region" evidence="1">
    <location>
        <begin position="399"/>
        <end position="434"/>
    </location>
</feature>
<protein>
    <submittedName>
        <fullName evidence="4">Uncharacterized protein</fullName>
    </submittedName>
</protein>
<feature type="region of interest" description="Disordered" evidence="2">
    <location>
        <begin position="449"/>
        <end position="508"/>
    </location>
</feature>
<accession>A0A4Y8PI03</accession>
<evidence type="ECO:0000313" key="5">
    <source>
        <dbReference type="Proteomes" id="UP000297713"/>
    </source>
</evidence>
<reference evidence="4 5" key="1">
    <citation type="submission" date="2016-05" db="EMBL/GenBank/DDBJ databases">
        <title>Diversity and Homogeneity among Thermoacidophilic Verrucomicrobia Methanotrophs Linked with Geographical Origin.</title>
        <authorList>
            <person name="Erikstad H.-A."/>
            <person name="Smestad N.B."/>
            <person name="Ceballos R.M."/>
            <person name="Birkeland N.-K."/>
        </authorList>
    </citation>
    <scope>NUCLEOTIDE SEQUENCE [LARGE SCALE GENOMIC DNA]</scope>
    <source>
        <strain evidence="4 5">Phi</strain>
    </source>
</reference>
<comment type="caution">
    <text evidence="4">The sequence shown here is derived from an EMBL/GenBank/DDBJ whole genome shotgun (WGS) entry which is preliminary data.</text>
</comment>
<feature type="compositionally biased region" description="Basic and acidic residues" evidence="2">
    <location>
        <begin position="19"/>
        <end position="31"/>
    </location>
</feature>
<name>A0A4Y8PI03_9BACT</name>
<sequence>MRFNNLLKKSSVEGQNKNRLSDEDVFDEKRKATSNKSASSIRKGKCVNFEQCEEAGKVIEVPSNEEFVCPSCNHPLVEIPQRAVKRPLSPLLWSAGVILSLLLIIFFLTPSINGLFNGGNGLFRAFERKPSLLQAEQAIKAQLLKGFDFVDIKEKSAIKNQDGSWTLAYDVTVRPSTPFYWVPVGPVLPGRERLGGVPKDLYDWAKSHLKELLFTLDQEPGMTYYMDQKRTGFDPNQDVTFLWKAKAVQQPDKSWKFLNDQNIFPWNQQQDLVVPGSEKTVLRNGYDLSLALRQEESQWTDYVNRLKEIDQQATQTYKEELSGISGPGRKPKFLQPGTGGPTTAGEGAGIGAAGGALIGGLAGGGAGAGWGALGGAILGGLGGGYYSYEKEKSAYRNRVAAYHAAIRRAKARAREEKEKLLEQYAQELRQNAQNRMLVLSGFNPSPYTPQSNGSVFSTTPAYPSPSNAYPTPPFVSTPSYPANPQPSVPQPGGYVPAPNPAGYPSSHP</sequence>
<feature type="transmembrane region" description="Helical" evidence="3">
    <location>
        <begin position="91"/>
        <end position="108"/>
    </location>
</feature>
<feature type="region of interest" description="Disordered" evidence="2">
    <location>
        <begin position="1"/>
        <end position="34"/>
    </location>
</feature>
<feature type="compositionally biased region" description="Pro residues" evidence="2">
    <location>
        <begin position="470"/>
        <end position="489"/>
    </location>
</feature>
<keyword evidence="3" id="KW-0812">Transmembrane</keyword>
<dbReference type="AlphaFoldDB" id="A0A4Y8PI03"/>
<keyword evidence="3" id="KW-0472">Membrane</keyword>
<organism evidence="4 5">
    <name type="scientific">Methylacidiphilum caldifontis</name>
    <dbReference type="NCBI Taxonomy" id="2795386"/>
    <lineage>
        <taxon>Bacteria</taxon>
        <taxon>Pseudomonadati</taxon>
        <taxon>Verrucomicrobiota</taxon>
        <taxon>Methylacidiphilae</taxon>
        <taxon>Methylacidiphilales</taxon>
        <taxon>Methylacidiphilaceae</taxon>
        <taxon>Methylacidiphilum (ex Ratnadevi et al. 2023)</taxon>
    </lineage>
</organism>
<evidence type="ECO:0000313" key="4">
    <source>
        <dbReference type="EMBL" id="TFE73313.1"/>
    </source>
</evidence>
<dbReference type="Proteomes" id="UP000297713">
    <property type="component" value="Unassembled WGS sequence"/>
</dbReference>
<proteinExistence type="predicted"/>